<evidence type="ECO:0000313" key="1">
    <source>
        <dbReference type="EMBL" id="EKM73425.1"/>
    </source>
</evidence>
<evidence type="ECO:0000313" key="2">
    <source>
        <dbReference type="Proteomes" id="UP000008493"/>
    </source>
</evidence>
<dbReference type="HOGENOM" id="CLU_2526927_0_0_1"/>
<dbReference type="RefSeq" id="XP_007335936.1">
    <property type="nucleotide sequence ID" value="XM_007335874.1"/>
</dbReference>
<dbReference type="EMBL" id="JH972750">
    <property type="protein sequence ID" value="EKM73425.1"/>
    <property type="molecule type" value="Genomic_DNA"/>
</dbReference>
<sequence>MFYTDSCADLDVLRVQIYVFKVQEFETYIFKRFFGVLSGEFLGLLTFTQLLNPHYHSLPFLNSTSPSPTVRFFDFLNRTFFRWV</sequence>
<gene>
    <name evidence="1" type="ORF">AGABI1DRAFT_134796</name>
</gene>
<reference evidence="2" key="1">
    <citation type="journal article" date="2012" name="Proc. Natl. Acad. Sci. U.S.A.">
        <title>Genome sequence of the button mushroom Agaricus bisporus reveals mechanisms governing adaptation to a humic-rich ecological niche.</title>
        <authorList>
            <person name="Morin E."/>
            <person name="Kohler A."/>
            <person name="Baker A.R."/>
            <person name="Foulongne-Oriol M."/>
            <person name="Lombard V."/>
            <person name="Nagy L.G."/>
            <person name="Ohm R.A."/>
            <person name="Patyshakuliyeva A."/>
            <person name="Brun A."/>
            <person name="Aerts A.L."/>
            <person name="Bailey A.M."/>
            <person name="Billette C."/>
            <person name="Coutinho P.M."/>
            <person name="Deakin G."/>
            <person name="Doddapaneni H."/>
            <person name="Floudas D."/>
            <person name="Grimwood J."/>
            <person name="Hilden K."/>
            <person name="Kuees U."/>
            <person name="LaButti K.M."/>
            <person name="Lapidus A."/>
            <person name="Lindquist E.A."/>
            <person name="Lucas S.M."/>
            <person name="Murat C."/>
            <person name="Riley R.W."/>
            <person name="Salamov A.A."/>
            <person name="Schmutz J."/>
            <person name="Subramanian V."/>
            <person name="Woesten H.A.B."/>
            <person name="Xu J."/>
            <person name="Eastwood D.C."/>
            <person name="Foster G.D."/>
            <person name="Sonnenberg A.S."/>
            <person name="Cullen D."/>
            <person name="de Vries R.P."/>
            <person name="Lundell T."/>
            <person name="Hibbett D.S."/>
            <person name="Henrissat B."/>
            <person name="Burton K.S."/>
            <person name="Kerrigan R.W."/>
            <person name="Challen M.P."/>
            <person name="Grigoriev I.V."/>
            <person name="Martin F."/>
        </authorList>
    </citation>
    <scope>NUCLEOTIDE SEQUENCE [LARGE SCALE GENOMIC DNA]</scope>
    <source>
        <strain evidence="2">JB137-S8 / ATCC MYA-4627 / FGSC 10392</strain>
    </source>
</reference>
<dbReference type="GeneID" id="18828372"/>
<dbReference type="InParanoid" id="K5XGA1"/>
<protein>
    <submittedName>
        <fullName evidence="1">Uncharacterized protein</fullName>
    </submittedName>
</protein>
<dbReference type="Proteomes" id="UP000008493">
    <property type="component" value="Unassembled WGS sequence"/>
</dbReference>
<keyword evidence="2" id="KW-1185">Reference proteome</keyword>
<proteinExistence type="predicted"/>
<dbReference type="AlphaFoldDB" id="K5XGA1"/>
<accession>K5XGA1</accession>
<organism evidence="1 2">
    <name type="scientific">Agaricus bisporus var. burnettii (strain JB137-S8 / ATCC MYA-4627 / FGSC 10392)</name>
    <name type="common">White button mushroom</name>
    <dbReference type="NCBI Taxonomy" id="597362"/>
    <lineage>
        <taxon>Eukaryota</taxon>
        <taxon>Fungi</taxon>
        <taxon>Dikarya</taxon>
        <taxon>Basidiomycota</taxon>
        <taxon>Agaricomycotina</taxon>
        <taxon>Agaricomycetes</taxon>
        <taxon>Agaricomycetidae</taxon>
        <taxon>Agaricales</taxon>
        <taxon>Agaricineae</taxon>
        <taxon>Agaricaceae</taxon>
        <taxon>Agaricus</taxon>
    </lineage>
</organism>
<dbReference type="KEGG" id="abp:AGABI1DRAFT134796"/>
<name>K5XGA1_AGABU</name>